<evidence type="ECO:0000313" key="2">
    <source>
        <dbReference type="Proteomes" id="UP000887013"/>
    </source>
</evidence>
<comment type="caution">
    <text evidence="1">The sequence shown here is derived from an EMBL/GenBank/DDBJ whole genome shotgun (WGS) entry which is preliminary data.</text>
</comment>
<keyword evidence="2" id="KW-1185">Reference proteome</keyword>
<evidence type="ECO:0000313" key="1">
    <source>
        <dbReference type="EMBL" id="GFT23602.1"/>
    </source>
</evidence>
<sequence>MAMEKEFSRRYIAAQYKSQLSTENPAISQQVRHNKFPTDPFKVAGQTVPYILKKEMTSFGEDCPSALEKSVITEPCLVHSYVRVALTNIYNVIVTLMAARGILTHQRRQAQ</sequence>
<reference evidence="1" key="1">
    <citation type="submission" date="2020-08" db="EMBL/GenBank/DDBJ databases">
        <title>Multicomponent nature underlies the extraordinary mechanical properties of spider dragline silk.</title>
        <authorList>
            <person name="Kono N."/>
            <person name="Nakamura H."/>
            <person name="Mori M."/>
            <person name="Yoshida Y."/>
            <person name="Ohtoshi R."/>
            <person name="Malay A.D."/>
            <person name="Moran D.A.P."/>
            <person name="Tomita M."/>
            <person name="Numata K."/>
            <person name="Arakawa K."/>
        </authorList>
    </citation>
    <scope>NUCLEOTIDE SEQUENCE</scope>
</reference>
<dbReference type="Proteomes" id="UP000887013">
    <property type="component" value="Unassembled WGS sequence"/>
</dbReference>
<organism evidence="1 2">
    <name type="scientific">Nephila pilipes</name>
    <name type="common">Giant wood spider</name>
    <name type="synonym">Nephila maculata</name>
    <dbReference type="NCBI Taxonomy" id="299642"/>
    <lineage>
        <taxon>Eukaryota</taxon>
        <taxon>Metazoa</taxon>
        <taxon>Ecdysozoa</taxon>
        <taxon>Arthropoda</taxon>
        <taxon>Chelicerata</taxon>
        <taxon>Arachnida</taxon>
        <taxon>Araneae</taxon>
        <taxon>Araneomorphae</taxon>
        <taxon>Entelegynae</taxon>
        <taxon>Araneoidea</taxon>
        <taxon>Nephilidae</taxon>
        <taxon>Nephila</taxon>
    </lineage>
</organism>
<accession>A0A8X6NMH5</accession>
<protein>
    <submittedName>
        <fullName evidence="1">Uncharacterized protein</fullName>
    </submittedName>
</protein>
<name>A0A8X6NMH5_NEPPI</name>
<dbReference type="AlphaFoldDB" id="A0A8X6NMH5"/>
<dbReference type="OrthoDB" id="10498153at2759"/>
<dbReference type="EMBL" id="BMAW01059929">
    <property type="protein sequence ID" value="GFT23602.1"/>
    <property type="molecule type" value="Genomic_DNA"/>
</dbReference>
<proteinExistence type="predicted"/>
<gene>
    <name evidence="1" type="ORF">NPIL_525341</name>
</gene>